<comment type="caution">
    <text evidence="1">The sequence shown here is derived from an EMBL/GenBank/DDBJ whole genome shotgun (WGS) entry which is preliminary data.</text>
</comment>
<organism evidence="1 2">
    <name type="scientific">Caerostris extrusa</name>
    <name type="common">Bark spider</name>
    <name type="synonym">Caerostris bankana</name>
    <dbReference type="NCBI Taxonomy" id="172846"/>
    <lineage>
        <taxon>Eukaryota</taxon>
        <taxon>Metazoa</taxon>
        <taxon>Ecdysozoa</taxon>
        <taxon>Arthropoda</taxon>
        <taxon>Chelicerata</taxon>
        <taxon>Arachnida</taxon>
        <taxon>Araneae</taxon>
        <taxon>Araneomorphae</taxon>
        <taxon>Entelegynae</taxon>
        <taxon>Araneoidea</taxon>
        <taxon>Araneidae</taxon>
        <taxon>Caerostris</taxon>
    </lineage>
</organism>
<keyword evidence="2" id="KW-1185">Reference proteome</keyword>
<protein>
    <submittedName>
        <fullName evidence="1">Uncharacterized protein</fullName>
    </submittedName>
</protein>
<dbReference type="AlphaFoldDB" id="A0AAV4N255"/>
<proteinExistence type="predicted"/>
<sequence length="168" mass="18646">MDVPGTARWWLTTSGDHLCPDHPAANRVRAPSAAEREVSFDPPSFGSISLRGGTTPERWALPGKQIGMVSNEVARASQGSINQAIKCAFRSDTIPVMGALENRFHKEPFHVQELFLSTEYHLESVTASPLPFTPPLSSRVPHFNKRVNPCHSDAKHFFFQDSRSHEIA</sequence>
<accession>A0AAV4N255</accession>
<dbReference type="EMBL" id="BPLR01002834">
    <property type="protein sequence ID" value="GIX78345.1"/>
    <property type="molecule type" value="Genomic_DNA"/>
</dbReference>
<name>A0AAV4N255_CAEEX</name>
<dbReference type="Proteomes" id="UP001054945">
    <property type="component" value="Unassembled WGS sequence"/>
</dbReference>
<evidence type="ECO:0000313" key="1">
    <source>
        <dbReference type="EMBL" id="GIX78345.1"/>
    </source>
</evidence>
<evidence type="ECO:0000313" key="2">
    <source>
        <dbReference type="Proteomes" id="UP001054945"/>
    </source>
</evidence>
<gene>
    <name evidence="1" type="ORF">CEXT_48431</name>
</gene>
<reference evidence="1 2" key="1">
    <citation type="submission" date="2021-06" db="EMBL/GenBank/DDBJ databases">
        <title>Caerostris extrusa draft genome.</title>
        <authorList>
            <person name="Kono N."/>
            <person name="Arakawa K."/>
        </authorList>
    </citation>
    <scope>NUCLEOTIDE SEQUENCE [LARGE SCALE GENOMIC DNA]</scope>
</reference>